<gene>
    <name evidence="4" type="ORF">ABUW04_14475</name>
</gene>
<dbReference type="SUPFAM" id="SSF52777">
    <property type="entry name" value="CoA-dependent acyltransferases"/>
    <property type="match status" value="1"/>
</dbReference>
<feature type="domain" description="AMP-dependent synthetase/ligase" evidence="2">
    <location>
        <begin position="205"/>
        <end position="558"/>
    </location>
</feature>
<dbReference type="PANTHER" id="PTHR45527">
    <property type="entry name" value="NONRIBOSOMAL PEPTIDE SYNTHETASE"/>
    <property type="match status" value="1"/>
</dbReference>
<dbReference type="InterPro" id="IPR020845">
    <property type="entry name" value="AMP-binding_CS"/>
</dbReference>
<dbReference type="EMBL" id="JBEUKS010000004">
    <property type="protein sequence ID" value="MFC1439465.1"/>
    <property type="molecule type" value="Genomic_DNA"/>
</dbReference>
<feature type="domain" description="AMP-binding enzyme C-terminal" evidence="3">
    <location>
        <begin position="617"/>
        <end position="691"/>
    </location>
</feature>
<dbReference type="InterPro" id="IPR010071">
    <property type="entry name" value="AA_adenyl_dom"/>
</dbReference>
<accession>A0ABV6XMJ3</accession>
<dbReference type="Gene3D" id="3.30.559.30">
    <property type="entry name" value="Nonribosomal peptide synthetase, condensation domain"/>
    <property type="match status" value="1"/>
</dbReference>
<name>A0ABV6XMJ3_9ACTN</name>
<dbReference type="Pfam" id="PF13193">
    <property type="entry name" value="AMP-binding_C"/>
    <property type="match status" value="1"/>
</dbReference>
<dbReference type="Gene3D" id="3.40.50.12780">
    <property type="entry name" value="N-terminal domain of ligase-like"/>
    <property type="match status" value="1"/>
</dbReference>
<sequence>MDFPSDLQGRTSSGGPALRALPAPDPRLRSEVLTRCAKLGTGPDALLLAAYALTLARWTGTAVVPVRCTDRTAVVEVDDGSSTDELIRAVEQQLHGSTAVSGPVQAGFGPDAVLGEGVEVVLRADWSADRPGDGWAGSTGCLAGVWTPAELAAFSADLLAAVAELAAASGPVEDVRCIAPERRALLRRINGTDRDFPTASLEELFHRTARRFPDAVAVRDGDVELTYRQLAAAAGEQARLLIEAGVAPGDTVLIGLPRSAAEIVAVLGTVQAGAAYVGVDLGSPPAHLARIVAKCRPAAVLHSPEDGNGTAPPAGVRSVPVWNPSWNDESDSDPDPDSDALLPGGAGERLAYVAFTSGSTGEPKGVCVPHLGVVRLVHGADYARLGPGERVLRLSPLAFDASTLELWGALLTGAALEVYTEPLPSPTELGEFLVERGVTVAWFTAGLFRLLAEFAPDSLHGLRQVLTGGDVVPHEHVSRLLERHPGLVVTNGYGPTENTTFTTTHSVARPEDVDGPLPIGSPIPGTRVHVLDGRGRLLPPGAVGELYTSGAGLATGYLGDEDETARRFGCFSADLTAERLYRTGDLVRYDGLGRLRFLGRADDQVKLRGYRVEPAAIASVIARLPGVQDALVFAIGADSATKRLVAAVVPASGGAPAPVGLRQALEQQLPSYMVPALWTVVDELPLTRNGKVDRKALAASARPAR</sequence>
<feature type="region of interest" description="Disordered" evidence="1">
    <location>
        <begin position="302"/>
        <end position="342"/>
    </location>
</feature>
<keyword evidence="5" id="KW-1185">Reference proteome</keyword>
<evidence type="ECO:0000313" key="5">
    <source>
        <dbReference type="Proteomes" id="UP001592581"/>
    </source>
</evidence>
<dbReference type="Pfam" id="PF00501">
    <property type="entry name" value="AMP-binding"/>
    <property type="match status" value="1"/>
</dbReference>
<dbReference type="SUPFAM" id="SSF56801">
    <property type="entry name" value="Acetyl-CoA synthetase-like"/>
    <property type="match status" value="1"/>
</dbReference>
<dbReference type="Proteomes" id="UP001592581">
    <property type="component" value="Unassembled WGS sequence"/>
</dbReference>
<evidence type="ECO:0000259" key="2">
    <source>
        <dbReference type="Pfam" id="PF00501"/>
    </source>
</evidence>
<proteinExistence type="predicted"/>
<dbReference type="Gene3D" id="3.30.300.30">
    <property type="match status" value="1"/>
</dbReference>
<dbReference type="InterPro" id="IPR000873">
    <property type="entry name" value="AMP-dep_synth/lig_dom"/>
</dbReference>
<protein>
    <submittedName>
        <fullName evidence="4">Amino acid adenylation domain-containing protein</fullName>
    </submittedName>
</protein>
<dbReference type="PANTHER" id="PTHR45527:SF1">
    <property type="entry name" value="FATTY ACID SYNTHASE"/>
    <property type="match status" value="1"/>
</dbReference>
<organism evidence="4 5">
    <name type="scientific">Streptacidiphilus jeojiensis</name>
    <dbReference type="NCBI Taxonomy" id="3229225"/>
    <lineage>
        <taxon>Bacteria</taxon>
        <taxon>Bacillati</taxon>
        <taxon>Actinomycetota</taxon>
        <taxon>Actinomycetes</taxon>
        <taxon>Kitasatosporales</taxon>
        <taxon>Streptomycetaceae</taxon>
        <taxon>Streptacidiphilus</taxon>
    </lineage>
</organism>
<dbReference type="PROSITE" id="PS00455">
    <property type="entry name" value="AMP_BINDING"/>
    <property type="match status" value="1"/>
</dbReference>
<dbReference type="InterPro" id="IPR025110">
    <property type="entry name" value="AMP-bd_C"/>
</dbReference>
<evidence type="ECO:0000313" key="4">
    <source>
        <dbReference type="EMBL" id="MFC1439465.1"/>
    </source>
</evidence>
<evidence type="ECO:0000256" key="1">
    <source>
        <dbReference type="SAM" id="MobiDB-lite"/>
    </source>
</evidence>
<evidence type="ECO:0000259" key="3">
    <source>
        <dbReference type="Pfam" id="PF13193"/>
    </source>
</evidence>
<dbReference type="RefSeq" id="WP_380564902.1">
    <property type="nucleotide sequence ID" value="NZ_JBEUKS010000004.1"/>
</dbReference>
<reference evidence="4 5" key="1">
    <citation type="submission" date="2024-06" db="EMBL/GenBank/DDBJ databases">
        <authorList>
            <person name="Lee S.D."/>
        </authorList>
    </citation>
    <scope>NUCLEOTIDE SEQUENCE [LARGE SCALE GENOMIC DNA]</scope>
    <source>
        <strain evidence="4 5">N1-10</strain>
    </source>
</reference>
<dbReference type="CDD" id="cd12117">
    <property type="entry name" value="A_NRPS_Srf_like"/>
    <property type="match status" value="1"/>
</dbReference>
<feature type="compositionally biased region" description="Acidic residues" evidence="1">
    <location>
        <begin position="328"/>
        <end position="338"/>
    </location>
</feature>
<dbReference type="InterPro" id="IPR045851">
    <property type="entry name" value="AMP-bd_C_sf"/>
</dbReference>
<comment type="caution">
    <text evidence="4">The sequence shown here is derived from an EMBL/GenBank/DDBJ whole genome shotgun (WGS) entry which is preliminary data.</text>
</comment>
<dbReference type="InterPro" id="IPR042099">
    <property type="entry name" value="ANL_N_sf"/>
</dbReference>
<dbReference type="NCBIfam" id="TIGR01733">
    <property type="entry name" value="AA-adenyl-dom"/>
    <property type="match status" value="1"/>
</dbReference>
<feature type="region of interest" description="Disordered" evidence="1">
    <location>
        <begin position="1"/>
        <end position="24"/>
    </location>
</feature>